<sequence length="171" mass="18564">MIFDNRSGARNGVLALADAGHRRIGFVGSNSRLYTDIERLSGYHDAVEARGLDTDPRLVREDAQTLESAAATTLALLDQADPPTALFAANNRAAFGAYDALRRSGRPVALVGFDDFPLADTLGITVVAHSPKEMGRRAADLALRRIDDLDGPLEHVLLPTRLVLRESHRSH</sequence>
<keyword evidence="1" id="KW-0805">Transcription regulation</keyword>
<dbReference type="CDD" id="cd06267">
    <property type="entry name" value="PBP1_LacI_sugar_binding-like"/>
    <property type="match status" value="1"/>
</dbReference>
<dbReference type="PANTHER" id="PTHR30146">
    <property type="entry name" value="LACI-RELATED TRANSCRIPTIONAL REPRESSOR"/>
    <property type="match status" value="1"/>
</dbReference>
<dbReference type="Gene3D" id="3.40.50.2300">
    <property type="match status" value="1"/>
</dbReference>
<dbReference type="InterPro" id="IPR046335">
    <property type="entry name" value="LacI/GalR-like_sensor"/>
</dbReference>
<evidence type="ECO:0000259" key="4">
    <source>
        <dbReference type="Pfam" id="PF13377"/>
    </source>
</evidence>
<dbReference type="PANTHER" id="PTHR30146:SF109">
    <property type="entry name" value="HTH-TYPE TRANSCRIPTIONAL REGULATOR GALS"/>
    <property type="match status" value="1"/>
</dbReference>
<accession>A0ABQ6K6N7</accession>
<reference evidence="6" key="1">
    <citation type="journal article" date="2019" name="Int. J. Syst. Evol. Microbiol.">
        <title>The Global Catalogue of Microorganisms (GCM) 10K type strain sequencing project: providing services to taxonomists for standard genome sequencing and annotation.</title>
        <authorList>
            <consortium name="The Broad Institute Genomics Platform"/>
            <consortium name="The Broad Institute Genome Sequencing Center for Infectious Disease"/>
            <person name="Wu L."/>
            <person name="Ma J."/>
        </authorList>
    </citation>
    <scope>NUCLEOTIDE SEQUENCE [LARGE SCALE GENOMIC DNA]</scope>
    <source>
        <strain evidence="6">NBRC 108894</strain>
    </source>
</reference>
<dbReference type="EMBL" id="BSVB01000001">
    <property type="protein sequence ID" value="GMA95617.1"/>
    <property type="molecule type" value="Genomic_DNA"/>
</dbReference>
<feature type="domain" description="Transcriptional regulator LacI/GalR-like sensor" evidence="4">
    <location>
        <begin position="15"/>
        <end position="167"/>
    </location>
</feature>
<evidence type="ECO:0000256" key="2">
    <source>
        <dbReference type="ARBA" id="ARBA00023125"/>
    </source>
</evidence>
<comment type="caution">
    <text evidence="5">The sequence shown here is derived from an EMBL/GenBank/DDBJ whole genome shotgun (WGS) entry which is preliminary data.</text>
</comment>
<gene>
    <name evidence="5" type="ORF">GCM10025881_24410</name>
</gene>
<keyword evidence="6" id="KW-1185">Reference proteome</keyword>
<dbReference type="Proteomes" id="UP001157034">
    <property type="component" value="Unassembled WGS sequence"/>
</dbReference>
<keyword evidence="3" id="KW-0804">Transcription</keyword>
<keyword evidence="2" id="KW-0238">DNA-binding</keyword>
<dbReference type="SUPFAM" id="SSF53822">
    <property type="entry name" value="Periplasmic binding protein-like I"/>
    <property type="match status" value="1"/>
</dbReference>
<evidence type="ECO:0000256" key="3">
    <source>
        <dbReference type="ARBA" id="ARBA00023163"/>
    </source>
</evidence>
<evidence type="ECO:0000256" key="1">
    <source>
        <dbReference type="ARBA" id="ARBA00023015"/>
    </source>
</evidence>
<dbReference type="InterPro" id="IPR028082">
    <property type="entry name" value="Peripla_BP_I"/>
</dbReference>
<dbReference type="Pfam" id="PF13377">
    <property type="entry name" value="Peripla_BP_3"/>
    <property type="match status" value="1"/>
</dbReference>
<evidence type="ECO:0000313" key="6">
    <source>
        <dbReference type="Proteomes" id="UP001157034"/>
    </source>
</evidence>
<evidence type="ECO:0000313" key="5">
    <source>
        <dbReference type="EMBL" id="GMA95617.1"/>
    </source>
</evidence>
<name>A0ABQ6K6N7_9MICO</name>
<proteinExistence type="predicted"/>
<organism evidence="5 6">
    <name type="scientific">Pseudolysinimonas kribbensis</name>
    <dbReference type="NCBI Taxonomy" id="433641"/>
    <lineage>
        <taxon>Bacteria</taxon>
        <taxon>Bacillati</taxon>
        <taxon>Actinomycetota</taxon>
        <taxon>Actinomycetes</taxon>
        <taxon>Micrococcales</taxon>
        <taxon>Microbacteriaceae</taxon>
        <taxon>Pseudolysinimonas</taxon>
    </lineage>
</organism>
<protein>
    <recommendedName>
        <fullName evidence="4">Transcriptional regulator LacI/GalR-like sensor domain-containing protein</fullName>
    </recommendedName>
</protein>